<dbReference type="InterPro" id="IPR026341">
    <property type="entry name" value="T9SS_type_B"/>
</dbReference>
<organism evidence="2 3">
    <name type="scientific">Cellulophaga baltica</name>
    <dbReference type="NCBI Taxonomy" id="76594"/>
    <lineage>
        <taxon>Bacteria</taxon>
        <taxon>Pseudomonadati</taxon>
        <taxon>Bacteroidota</taxon>
        <taxon>Flavobacteriia</taxon>
        <taxon>Flavobacteriales</taxon>
        <taxon>Flavobacteriaceae</taxon>
        <taxon>Cellulophaga</taxon>
    </lineage>
</organism>
<evidence type="ECO:0000256" key="1">
    <source>
        <dbReference type="SAM" id="SignalP"/>
    </source>
</evidence>
<dbReference type="Proteomes" id="UP000182114">
    <property type="component" value="Unassembled WGS sequence"/>
</dbReference>
<dbReference type="EMBL" id="FNBD01000001">
    <property type="protein sequence ID" value="SDE39977.1"/>
    <property type="molecule type" value="Genomic_DNA"/>
</dbReference>
<sequence length="385" mass="42846">MIMKQNIVVFLGGLLLGIAPSNAQEQTQNFGSLKIHEEGSLGFHDNLINNGSFDENAGLVGFYNTSDLTISGAFRPIFKDAEIVVTDHLNLEIGVGISNNSNFIIGNIVTPRNQLAITLDYINDAFYTGETDLTKVDGYAALSNKQNFLFPTGITDKLRPIELRSSSVNALAKAAYFYEDPNVPSTFTTSFNTNQKSDILLRISSYEFWDLDSDILSNVILTWDIDSSIPNIVDRIEDLRVVGWDKTDGIWVDLGNTNLTGDFTLGSITSATFLPNAYEVITFGESLSTESITLDNYILTPNDDGVNDYLVIDAVALSPNNKIEIYNRWGRIVYTVENYKNLFDGTANNKFTISKDKGLPDGIYFYIVKLFDIEVTHQGYLYLNN</sequence>
<evidence type="ECO:0000313" key="3">
    <source>
        <dbReference type="Proteomes" id="UP000182114"/>
    </source>
</evidence>
<accession>A0A1G7CKW7</accession>
<proteinExistence type="predicted"/>
<dbReference type="AlphaFoldDB" id="A0A1G7CKW7"/>
<feature type="chain" id="PRO_5010336051" evidence="1">
    <location>
        <begin position="24"/>
        <end position="385"/>
    </location>
</feature>
<name>A0A1G7CKW7_9FLAO</name>
<keyword evidence="3" id="KW-1185">Reference proteome</keyword>
<evidence type="ECO:0000313" key="2">
    <source>
        <dbReference type="EMBL" id="SDE39977.1"/>
    </source>
</evidence>
<dbReference type="Pfam" id="PF13585">
    <property type="entry name" value="CHU_C"/>
    <property type="match status" value="1"/>
</dbReference>
<gene>
    <name evidence="2" type="ORF">SAMN04487992_1014</name>
</gene>
<keyword evidence="1" id="KW-0732">Signal</keyword>
<reference evidence="3" key="1">
    <citation type="submission" date="2016-10" db="EMBL/GenBank/DDBJ databases">
        <authorList>
            <person name="Varghese N."/>
            <person name="Submissions S."/>
        </authorList>
    </citation>
    <scope>NUCLEOTIDE SEQUENCE [LARGE SCALE GENOMIC DNA]</scope>
    <source>
        <strain evidence="3">DSM 24729</strain>
    </source>
</reference>
<dbReference type="NCBIfam" id="TIGR04131">
    <property type="entry name" value="Bac_Flav_CTERM"/>
    <property type="match status" value="1"/>
</dbReference>
<feature type="signal peptide" evidence="1">
    <location>
        <begin position="1"/>
        <end position="23"/>
    </location>
</feature>
<protein>
    <submittedName>
        <fullName evidence="2">Gliding motility-associated C-terminal domain-containing protein</fullName>
    </submittedName>
</protein>